<dbReference type="Pfam" id="PF00881">
    <property type="entry name" value="Nitroreductase"/>
    <property type="match status" value="1"/>
</dbReference>
<dbReference type="InterPro" id="IPR000415">
    <property type="entry name" value="Nitroreductase-like"/>
</dbReference>
<dbReference type="AlphaFoldDB" id="A0A6J6GEM9"/>
<name>A0A6J6GEM9_9ZZZZ</name>
<dbReference type="Gene3D" id="3.40.109.10">
    <property type="entry name" value="NADH Oxidase"/>
    <property type="match status" value="1"/>
</dbReference>
<dbReference type="SUPFAM" id="SSF55469">
    <property type="entry name" value="FMN-dependent nitroreductase-like"/>
    <property type="match status" value="1"/>
</dbReference>
<protein>
    <submittedName>
        <fullName evidence="5">Unannotated protein</fullName>
    </submittedName>
</protein>
<proteinExistence type="predicted"/>
<dbReference type="CDD" id="cd02136">
    <property type="entry name" value="PnbA_NfnB-like"/>
    <property type="match status" value="1"/>
</dbReference>
<dbReference type="PANTHER" id="PTHR23026">
    <property type="entry name" value="NADPH NITROREDUCTASE"/>
    <property type="match status" value="1"/>
</dbReference>
<accession>A0A6J6GEM9</accession>
<dbReference type="EMBL" id="CAEZTS010000291">
    <property type="protein sequence ID" value="CAB4599647.1"/>
    <property type="molecule type" value="Genomic_DNA"/>
</dbReference>
<reference evidence="5" key="1">
    <citation type="submission" date="2020-05" db="EMBL/GenBank/DDBJ databases">
        <authorList>
            <person name="Chiriac C."/>
            <person name="Salcher M."/>
            <person name="Ghai R."/>
            <person name="Kavagutti S V."/>
        </authorList>
    </citation>
    <scope>NUCLEOTIDE SEQUENCE</scope>
</reference>
<keyword evidence="2" id="KW-0288">FMN</keyword>
<evidence type="ECO:0000256" key="1">
    <source>
        <dbReference type="ARBA" id="ARBA00022630"/>
    </source>
</evidence>
<dbReference type="InterPro" id="IPR029479">
    <property type="entry name" value="Nitroreductase"/>
</dbReference>
<dbReference type="GO" id="GO:0016491">
    <property type="term" value="F:oxidoreductase activity"/>
    <property type="evidence" value="ECO:0007669"/>
    <property type="project" value="UniProtKB-KW"/>
</dbReference>
<evidence type="ECO:0000313" key="5">
    <source>
        <dbReference type="EMBL" id="CAB4599647.1"/>
    </source>
</evidence>
<feature type="domain" description="Nitroreductase" evidence="4">
    <location>
        <begin position="8"/>
        <end position="193"/>
    </location>
</feature>
<dbReference type="InterPro" id="IPR050627">
    <property type="entry name" value="Nitroreductase/BluB"/>
</dbReference>
<evidence type="ECO:0000256" key="2">
    <source>
        <dbReference type="ARBA" id="ARBA00022643"/>
    </source>
</evidence>
<keyword evidence="3" id="KW-0560">Oxidoreductase</keyword>
<organism evidence="5">
    <name type="scientific">freshwater metagenome</name>
    <dbReference type="NCBI Taxonomy" id="449393"/>
    <lineage>
        <taxon>unclassified sequences</taxon>
        <taxon>metagenomes</taxon>
        <taxon>ecological metagenomes</taxon>
    </lineage>
</organism>
<evidence type="ECO:0000259" key="4">
    <source>
        <dbReference type="Pfam" id="PF00881"/>
    </source>
</evidence>
<evidence type="ECO:0000256" key="3">
    <source>
        <dbReference type="ARBA" id="ARBA00023002"/>
    </source>
</evidence>
<dbReference type="PANTHER" id="PTHR23026:SF90">
    <property type="entry name" value="IODOTYROSINE DEIODINASE 1"/>
    <property type="match status" value="1"/>
</dbReference>
<gene>
    <name evidence="5" type="ORF">UFOPK1722_02126</name>
</gene>
<sequence length="217" mass="24707">MNVSEAVDKRMSVRKFRPDPVSDETLRSLLADASRAPSGGNLQPWRVYVVNGESMTRLREFLPTQPPMDAPEYDMYPKGMTEPYKSNVFRIGEMMYATIGVAREDKEARRAQFGQNNDFFGAPASIFMFLDRQMNQPQWSDAGMFLQTFMLLAVERGLGTCPQEYWSIRHKAISTFVGAPENEMLFCGVAIGHVDETAPINTLRSERMPLEQWTTFV</sequence>
<keyword evidence="1" id="KW-0285">Flavoprotein</keyword>